<protein>
    <submittedName>
        <fullName evidence="1">Uncharacterized protein</fullName>
    </submittedName>
</protein>
<evidence type="ECO:0000313" key="1">
    <source>
        <dbReference type="EMBL" id="RJP55887.1"/>
    </source>
</evidence>
<comment type="caution">
    <text evidence="1">The sequence shown here is derived from an EMBL/GenBank/DDBJ whole genome shotgun (WGS) entry which is preliminary data.</text>
</comment>
<organism evidence="1 2">
    <name type="scientific">Candidatus Auribacter fodinae</name>
    <dbReference type="NCBI Taxonomy" id="2093366"/>
    <lineage>
        <taxon>Bacteria</taxon>
        <taxon>Pseudomonadati</taxon>
        <taxon>Candidatus Auribacterota</taxon>
        <taxon>Candidatus Auribacteria</taxon>
        <taxon>Candidatus Auribacterales</taxon>
        <taxon>Candidatus Auribacteraceae</taxon>
        <taxon>Candidatus Auribacter</taxon>
    </lineage>
</organism>
<sequence>MSIFHMTEELAARNLVNLSQEDKSHTKKDLERAYNHLTHQWLSYMYYTREHYPYFFLFAMQTNPFDENAAWLDKWYETAV</sequence>
<evidence type="ECO:0000313" key="2">
    <source>
        <dbReference type="Proteomes" id="UP000266426"/>
    </source>
</evidence>
<accession>A0A3A4QUQ2</accession>
<gene>
    <name evidence="1" type="ORF">C4541_13340</name>
</gene>
<reference evidence="1 2" key="1">
    <citation type="journal article" date="2017" name="ISME J.">
        <title>Energy and carbon metabolisms in a deep terrestrial subsurface fluid microbial community.</title>
        <authorList>
            <person name="Momper L."/>
            <person name="Jungbluth S.P."/>
            <person name="Lee M.D."/>
            <person name="Amend J.P."/>
        </authorList>
    </citation>
    <scope>NUCLEOTIDE SEQUENCE [LARGE SCALE GENOMIC DNA]</scope>
    <source>
        <strain evidence="1">SURF_26</strain>
    </source>
</reference>
<dbReference type="EMBL" id="QZJZ01000105">
    <property type="protein sequence ID" value="RJP55887.1"/>
    <property type="molecule type" value="Genomic_DNA"/>
</dbReference>
<name>A0A3A4QUQ2_9BACT</name>
<dbReference type="AlphaFoldDB" id="A0A3A4QUQ2"/>
<dbReference type="Proteomes" id="UP000266426">
    <property type="component" value="Unassembled WGS sequence"/>
</dbReference>
<proteinExistence type="predicted"/>